<sequence length="890" mass="98136">MNRSLFSTRGKLFAVLLFVVAALFVTTVQNVYATTYTTMDAQGNIVQSQSLSDAVALSRATGRPIALDPGHSDGTDGRDPGAMYYGLKEGDIAWATAMYVKKYLGQWGVPVVVVRGEHEDPSLKTRVQRAVDHNACAIISLHYNAGPASATGSEVLVPHDVSYNHDLYVAGQALAGKVNYYLRNKAGIVTRGDGATERGYNDKYGTDYYENGDESDYYGIVRYARQKGILGVVIEHQFISNPAHAAEFKDLGDNSKVDYIGWADAWAIWEMYHSDTWWNMRGISAVQQGNKVTVKPVLTGVVTGATFTFGYTAPDGSWTTVAYKTTDTSISFVPPMTGRYVLYLKAISSDGQEITRQMNFEATEGAVTGWKQVANGWMYTDDNGFRYVNRWLNDADGWHYFGAQGIATSGWITTADGKTFYADPSSTHNAVKLGQFTVQNRDYYADTTAGVIKDGWVNYGDGNWSWANSDGSLYAGWKLLPNGKWFYFDANNKYHASFGLMFDGDQKYYVDRDRGLLYGGWIRLADNNWVWANTDGSLYAGWKLLPNGKWFYFDESAEYPLLKTGVFTISSGSYYVDANKGMTSNDWVQLPNNGWAWAQSSGALASGWFNTPNGKTWYFDPTTHEHAVLIGLQVINGSYYYFDLGYGLLRNQDVTLPDGRVVHADASGVLNIKPTDKNNDKDGNVDGNNGKENSDAGNNNTPADDNSPIEPTRGNFSDRTSVLGAPLVSKEDLQRDFNKRVGSAYPAIYAERGAATGADFVNQLWQAAIDEGVRPELLYAQVMIETGNLRFGGDVLPEQCNFGGLGATGNGEHGNSFDTVLKGLRAQALHLRAYAGFEPLTVDPSKARDVDPRYGAWILARKANIIRKLAGTWATDKNYAVKLVRVMNEL</sequence>
<evidence type="ECO:0000313" key="6">
    <source>
        <dbReference type="Proteomes" id="UP000000960"/>
    </source>
</evidence>
<dbReference type="GO" id="GO:0030288">
    <property type="term" value="C:outer membrane-bounded periplasmic space"/>
    <property type="evidence" value="ECO:0007669"/>
    <property type="project" value="TreeGrafter"/>
</dbReference>
<dbReference type="GeneID" id="84806905"/>
<dbReference type="Gene3D" id="3.40.630.40">
    <property type="entry name" value="Zn-dependent exopeptidases"/>
    <property type="match status" value="1"/>
</dbReference>
<dbReference type="Pfam" id="PF01832">
    <property type="entry name" value="Glucosaminidase"/>
    <property type="match status" value="1"/>
</dbReference>
<dbReference type="InterPro" id="IPR002508">
    <property type="entry name" value="MurNAc-LAA_cat"/>
</dbReference>
<feature type="domain" description="Mannosyl-glycoprotein endo-beta-N-acetylglucosamidase-like" evidence="4">
    <location>
        <begin position="764"/>
        <end position="889"/>
    </location>
</feature>
<dbReference type="eggNOG" id="COG1705">
    <property type="taxonomic scope" value="Bacteria"/>
</dbReference>
<evidence type="ECO:0000256" key="2">
    <source>
        <dbReference type="SAM" id="MobiDB-lite"/>
    </source>
</evidence>
<dbReference type="GO" id="GO:0009253">
    <property type="term" value="P:peptidoglycan catabolic process"/>
    <property type="evidence" value="ECO:0007669"/>
    <property type="project" value="InterPro"/>
</dbReference>
<dbReference type="KEGG" id="apv:Apar_0888"/>
<dbReference type="PANTHER" id="PTHR30404">
    <property type="entry name" value="N-ACETYLMURAMOYL-L-ALANINE AMIDASE"/>
    <property type="match status" value="1"/>
</dbReference>
<dbReference type="CDD" id="cd02696">
    <property type="entry name" value="MurNAc-LAA"/>
    <property type="match status" value="1"/>
</dbReference>
<dbReference type="OrthoDB" id="2032428at2"/>
<dbReference type="GO" id="GO:0008745">
    <property type="term" value="F:N-acetylmuramoyl-L-alanine amidase activity"/>
    <property type="evidence" value="ECO:0007669"/>
    <property type="project" value="InterPro"/>
</dbReference>
<dbReference type="SUPFAM" id="SSF69360">
    <property type="entry name" value="Cell wall binding repeat"/>
    <property type="match status" value="1"/>
</dbReference>
<proteinExistence type="predicted"/>
<gene>
    <name evidence="5" type="ordered locus">Apar_0888</name>
</gene>
<keyword evidence="6" id="KW-1185">Reference proteome</keyword>
<organism evidence="5 6">
    <name type="scientific">Lancefieldella parvula (strain ATCC 33793 / DSM 20469 / CCUG 32760 / JCM 10300 / KCTC 3663 / VPI 0546 / 1246)</name>
    <name type="common">Atopobium parvulum</name>
    <dbReference type="NCBI Taxonomy" id="521095"/>
    <lineage>
        <taxon>Bacteria</taxon>
        <taxon>Bacillati</taxon>
        <taxon>Actinomycetota</taxon>
        <taxon>Coriobacteriia</taxon>
        <taxon>Coriobacteriales</taxon>
        <taxon>Atopobiaceae</taxon>
        <taxon>Lancefieldella</taxon>
    </lineage>
</organism>
<name>C8W777_LANP1</name>
<dbReference type="eggNOG" id="COG5263">
    <property type="taxonomic scope" value="Bacteria"/>
</dbReference>
<reference evidence="5 6" key="1">
    <citation type="journal article" date="2009" name="Stand. Genomic Sci.">
        <title>Complete genome sequence of Atopobium parvulum type strain (IPP 1246).</title>
        <authorList>
            <person name="Copeland A."/>
            <person name="Sikorski J."/>
            <person name="Lapidus A."/>
            <person name="Nolan M."/>
            <person name="Del Rio T.G."/>
            <person name="Lucas S."/>
            <person name="Chen F."/>
            <person name="Tice H."/>
            <person name="Pitluck S."/>
            <person name="Cheng J.F."/>
            <person name="Pukall R."/>
            <person name="Chertkov O."/>
            <person name="Brettin T."/>
            <person name="Han C."/>
            <person name="Detter J.C."/>
            <person name="Kuske C."/>
            <person name="Bruce D."/>
            <person name="Goodwin L."/>
            <person name="Ivanova N."/>
            <person name="Mavromatis K."/>
            <person name="Mikhailova N."/>
            <person name="Chen A."/>
            <person name="Palaniappan K."/>
            <person name="Chain P."/>
            <person name="Rohde M."/>
            <person name="Goker M."/>
            <person name="Bristow J."/>
            <person name="Eisen J.A."/>
            <person name="Markowitz V."/>
            <person name="Hugenholtz P."/>
            <person name="Kyrpides N.C."/>
            <person name="Klenk H.P."/>
            <person name="Detter J.C."/>
        </authorList>
    </citation>
    <scope>NUCLEOTIDE SEQUENCE [LARGE SCALE GENOMIC DNA]</scope>
    <source>
        <strain evidence="6">ATCC 33793 / DSM 20469 / CCUG 32760 / JCM 10300 / KCTC 3663 / VPI 0546 / 1246</strain>
    </source>
</reference>
<feature type="compositionally biased region" description="Basic and acidic residues" evidence="2">
    <location>
        <begin position="674"/>
        <end position="684"/>
    </location>
</feature>
<accession>C8W777</accession>
<dbReference type="InterPro" id="IPR002901">
    <property type="entry name" value="MGlyc_endo_b_GlcNAc-like_dom"/>
</dbReference>
<feature type="domain" description="MurNAc-LAA" evidence="3">
    <location>
        <begin position="65"/>
        <end position="254"/>
    </location>
</feature>
<dbReference type="STRING" id="521095.Apar_0888"/>
<dbReference type="Gene3D" id="1.10.530.10">
    <property type="match status" value="1"/>
</dbReference>
<dbReference type="PANTHER" id="PTHR30404:SF0">
    <property type="entry name" value="N-ACETYLMURAMOYL-L-ALANINE AMIDASE AMIC"/>
    <property type="match status" value="1"/>
</dbReference>
<dbReference type="AlphaFoldDB" id="C8W777"/>
<dbReference type="Pfam" id="PF01520">
    <property type="entry name" value="Amidase_3"/>
    <property type="match status" value="1"/>
</dbReference>
<evidence type="ECO:0000259" key="3">
    <source>
        <dbReference type="Pfam" id="PF01520"/>
    </source>
</evidence>
<dbReference type="Gene3D" id="2.10.270.10">
    <property type="entry name" value="Cholin Binding"/>
    <property type="match status" value="4"/>
</dbReference>
<dbReference type="EMBL" id="CP001721">
    <property type="protein sequence ID" value="ACV51317.1"/>
    <property type="molecule type" value="Genomic_DNA"/>
</dbReference>
<feature type="region of interest" description="Disordered" evidence="2">
    <location>
        <begin position="671"/>
        <end position="720"/>
    </location>
</feature>
<dbReference type="GO" id="GO:0004040">
    <property type="term" value="F:amidase activity"/>
    <property type="evidence" value="ECO:0007669"/>
    <property type="project" value="InterPro"/>
</dbReference>
<protein>
    <submittedName>
        <fullName evidence="5">Cell wall hydrolase/autolysin</fullName>
    </submittedName>
</protein>
<evidence type="ECO:0000313" key="5">
    <source>
        <dbReference type="EMBL" id="ACV51317.1"/>
    </source>
</evidence>
<keyword evidence="1 5" id="KW-0378">Hydrolase</keyword>
<dbReference type="HOGENOM" id="CLU_352965_0_0_11"/>
<dbReference type="eggNOG" id="COG0860">
    <property type="taxonomic scope" value="Bacteria"/>
</dbReference>
<dbReference type="RefSeq" id="WP_012808974.1">
    <property type="nucleotide sequence ID" value="NC_013203.1"/>
</dbReference>
<dbReference type="Proteomes" id="UP000000960">
    <property type="component" value="Chromosome"/>
</dbReference>
<evidence type="ECO:0000256" key="1">
    <source>
        <dbReference type="ARBA" id="ARBA00022801"/>
    </source>
</evidence>
<feature type="compositionally biased region" description="Polar residues" evidence="2">
    <location>
        <begin position="695"/>
        <end position="704"/>
    </location>
</feature>
<dbReference type="InterPro" id="IPR050695">
    <property type="entry name" value="N-acetylmuramoyl_amidase_3"/>
</dbReference>
<evidence type="ECO:0000259" key="4">
    <source>
        <dbReference type="Pfam" id="PF01832"/>
    </source>
</evidence>
<dbReference type="SUPFAM" id="SSF53187">
    <property type="entry name" value="Zn-dependent exopeptidases"/>
    <property type="match status" value="1"/>
</dbReference>